<keyword evidence="3" id="KW-1185">Reference proteome</keyword>
<gene>
    <name evidence="2" type="ORF">F5544_31540</name>
</gene>
<dbReference type="SUPFAM" id="SSF81923">
    <property type="entry name" value="Double Clp-N motif"/>
    <property type="match status" value="1"/>
</dbReference>
<proteinExistence type="predicted"/>
<sequence>MTEDLFKPNVRYTPRLRAILLAAETEAANRGCDFVGVEHVQLAILGDPWAIPTQVIAREKGRVDKIAADLRGVLDSDGYKGIKPPPES</sequence>
<accession>A0A6G9YLJ8</accession>
<evidence type="ECO:0000259" key="1">
    <source>
        <dbReference type="Pfam" id="PF02861"/>
    </source>
</evidence>
<dbReference type="Pfam" id="PF02861">
    <property type="entry name" value="Clp_N"/>
    <property type="match status" value="1"/>
</dbReference>
<evidence type="ECO:0000313" key="2">
    <source>
        <dbReference type="EMBL" id="QIS14149.1"/>
    </source>
</evidence>
<dbReference type="AlphaFoldDB" id="A0A6G9YLJ8"/>
<dbReference type="KEGG" id="nah:F5544_31540"/>
<protein>
    <recommendedName>
        <fullName evidence="1">Clp R domain-containing protein</fullName>
    </recommendedName>
</protein>
<organism evidence="2 3">
    <name type="scientific">Nocardia arthritidis</name>
    <dbReference type="NCBI Taxonomy" id="228602"/>
    <lineage>
        <taxon>Bacteria</taxon>
        <taxon>Bacillati</taxon>
        <taxon>Actinomycetota</taxon>
        <taxon>Actinomycetes</taxon>
        <taxon>Mycobacteriales</taxon>
        <taxon>Nocardiaceae</taxon>
        <taxon>Nocardia</taxon>
    </lineage>
</organism>
<dbReference type="InterPro" id="IPR036628">
    <property type="entry name" value="Clp_N_dom_sf"/>
</dbReference>
<reference evidence="2 3" key="1">
    <citation type="journal article" date="2019" name="ACS Chem. Biol.">
        <title>Identification and Mobilization of a Cryptic Antibiotic Biosynthesis Gene Locus from a Human-Pathogenic Nocardia Isolate.</title>
        <authorList>
            <person name="Herisse M."/>
            <person name="Ishida K."/>
            <person name="Porter J.L."/>
            <person name="Howden B."/>
            <person name="Hertweck C."/>
            <person name="Stinear T.P."/>
            <person name="Pidot S.J."/>
        </authorList>
    </citation>
    <scope>NUCLEOTIDE SEQUENCE [LARGE SCALE GENOMIC DNA]</scope>
    <source>
        <strain evidence="2 3">AUSMDU00012717</strain>
    </source>
</reference>
<dbReference type="InterPro" id="IPR004176">
    <property type="entry name" value="Clp_R_N"/>
</dbReference>
<evidence type="ECO:0000313" key="3">
    <source>
        <dbReference type="Proteomes" id="UP000503540"/>
    </source>
</evidence>
<dbReference type="EMBL" id="CP046172">
    <property type="protein sequence ID" value="QIS14149.1"/>
    <property type="molecule type" value="Genomic_DNA"/>
</dbReference>
<feature type="domain" description="Clp R" evidence="1">
    <location>
        <begin position="11"/>
        <end position="75"/>
    </location>
</feature>
<dbReference type="Proteomes" id="UP000503540">
    <property type="component" value="Chromosome"/>
</dbReference>
<name>A0A6G9YLJ8_9NOCA</name>
<dbReference type="RefSeq" id="WP_167476595.1">
    <property type="nucleotide sequence ID" value="NZ_CP046172.1"/>
</dbReference>
<dbReference type="Gene3D" id="1.10.1780.10">
    <property type="entry name" value="Clp, N-terminal domain"/>
    <property type="match status" value="1"/>
</dbReference>